<dbReference type="EMBL" id="JACIET010000002">
    <property type="protein sequence ID" value="MBB4014204.1"/>
    <property type="molecule type" value="Genomic_DNA"/>
</dbReference>
<evidence type="ECO:0000256" key="3">
    <source>
        <dbReference type="ARBA" id="ARBA00023125"/>
    </source>
</evidence>
<dbReference type="InterPro" id="IPR036388">
    <property type="entry name" value="WH-like_DNA-bd_sf"/>
</dbReference>
<dbReference type="Pfam" id="PF00126">
    <property type="entry name" value="HTH_1"/>
    <property type="match status" value="1"/>
</dbReference>
<dbReference type="GO" id="GO:0003677">
    <property type="term" value="F:DNA binding"/>
    <property type="evidence" value="ECO:0007669"/>
    <property type="project" value="UniProtKB-KW"/>
</dbReference>
<dbReference type="PANTHER" id="PTHR30419">
    <property type="entry name" value="HTH-TYPE TRANSCRIPTIONAL REGULATOR YBHD"/>
    <property type="match status" value="1"/>
</dbReference>
<evidence type="ECO:0000256" key="4">
    <source>
        <dbReference type="ARBA" id="ARBA00023163"/>
    </source>
</evidence>
<evidence type="ECO:0000256" key="2">
    <source>
        <dbReference type="ARBA" id="ARBA00023015"/>
    </source>
</evidence>
<dbReference type="SUPFAM" id="SSF46785">
    <property type="entry name" value="Winged helix' DNA-binding domain"/>
    <property type="match status" value="1"/>
</dbReference>
<dbReference type="InterPro" id="IPR036390">
    <property type="entry name" value="WH_DNA-bd_sf"/>
</dbReference>
<gene>
    <name evidence="6" type="ORF">GGR36_003550</name>
</gene>
<feature type="domain" description="HTH lysR-type" evidence="5">
    <location>
        <begin position="1"/>
        <end position="60"/>
    </location>
</feature>
<comment type="similarity">
    <text evidence="1">Belongs to the LysR transcriptional regulatory family.</text>
</comment>
<sequence>MRYDLTDLQLFAAIAACGNLTQGAERVHLAPASASARVRRLEEAAGAPLFERLPRGVALTPAGESMLRHARRVLSEVALLDAELGTFARGVAGVVRLFANTNAIGGSLPQDLAGFLAAQPQVDVLLEEHSSPAIVSAVVAGAADVGIVAGEVGGPDLAFLPYRADRLVLVCATDHPFAARGRLQFAETLSEHYVGLSADSAIHGFLLERAREAGRRPRIRAQVRAFEAVCRMVSAGVGVAVVPHSAALSASRAMPLALVELDDAWGSREMKLCFRRDQTLTRYQRELITHLTLIAQSGRSGA</sequence>
<keyword evidence="3 6" id="KW-0238">DNA-binding</keyword>
<dbReference type="PANTHER" id="PTHR30419:SF2">
    <property type="entry name" value="LYSR FAMILY TRANSCRIPTIONAL REGULATOR"/>
    <property type="match status" value="1"/>
</dbReference>
<dbReference type="GO" id="GO:0003700">
    <property type="term" value="F:DNA-binding transcription factor activity"/>
    <property type="evidence" value="ECO:0007669"/>
    <property type="project" value="InterPro"/>
</dbReference>
<dbReference type="PROSITE" id="PS50931">
    <property type="entry name" value="HTH_LYSR"/>
    <property type="match status" value="1"/>
</dbReference>
<dbReference type="InterPro" id="IPR050950">
    <property type="entry name" value="HTH-type_LysR_regulators"/>
</dbReference>
<dbReference type="InterPro" id="IPR005119">
    <property type="entry name" value="LysR_subst-bd"/>
</dbReference>
<evidence type="ECO:0000313" key="7">
    <source>
        <dbReference type="Proteomes" id="UP000561045"/>
    </source>
</evidence>
<dbReference type="Gene3D" id="1.10.10.10">
    <property type="entry name" value="Winged helix-like DNA-binding domain superfamily/Winged helix DNA-binding domain"/>
    <property type="match status" value="1"/>
</dbReference>
<protein>
    <submittedName>
        <fullName evidence="6">DNA-binding transcriptional LysR family regulator</fullName>
    </submittedName>
</protein>
<dbReference type="Proteomes" id="UP000561045">
    <property type="component" value="Unassembled WGS sequence"/>
</dbReference>
<evidence type="ECO:0000256" key="1">
    <source>
        <dbReference type="ARBA" id="ARBA00009437"/>
    </source>
</evidence>
<dbReference type="SUPFAM" id="SSF53850">
    <property type="entry name" value="Periplasmic binding protein-like II"/>
    <property type="match status" value="1"/>
</dbReference>
<keyword evidence="4" id="KW-0804">Transcription</keyword>
<keyword evidence="2" id="KW-0805">Transcription regulation</keyword>
<reference evidence="6 7" key="1">
    <citation type="submission" date="2020-08" db="EMBL/GenBank/DDBJ databases">
        <title>Genomic Encyclopedia of Type Strains, Phase IV (KMG-IV): sequencing the most valuable type-strain genomes for metagenomic binning, comparative biology and taxonomic classification.</title>
        <authorList>
            <person name="Goeker M."/>
        </authorList>
    </citation>
    <scope>NUCLEOTIDE SEQUENCE [LARGE SCALE GENOMIC DNA]</scope>
    <source>
        <strain evidence="6 7">DSM 106739</strain>
    </source>
</reference>
<proteinExistence type="inferred from homology"/>
<dbReference type="AlphaFoldDB" id="A0A840BNP3"/>
<keyword evidence="7" id="KW-1185">Reference proteome</keyword>
<dbReference type="CDD" id="cd08421">
    <property type="entry name" value="PBP2_LTTR_like_1"/>
    <property type="match status" value="1"/>
</dbReference>
<evidence type="ECO:0000259" key="5">
    <source>
        <dbReference type="PROSITE" id="PS50931"/>
    </source>
</evidence>
<dbReference type="GO" id="GO:0005829">
    <property type="term" value="C:cytosol"/>
    <property type="evidence" value="ECO:0007669"/>
    <property type="project" value="TreeGrafter"/>
</dbReference>
<dbReference type="FunFam" id="1.10.10.10:FF:000001">
    <property type="entry name" value="LysR family transcriptional regulator"/>
    <property type="match status" value="1"/>
</dbReference>
<organism evidence="6 7">
    <name type="scientific">Niveibacterium umoris</name>
    <dbReference type="NCBI Taxonomy" id="1193620"/>
    <lineage>
        <taxon>Bacteria</taxon>
        <taxon>Pseudomonadati</taxon>
        <taxon>Pseudomonadota</taxon>
        <taxon>Betaproteobacteria</taxon>
        <taxon>Rhodocyclales</taxon>
        <taxon>Rhodocyclaceae</taxon>
        <taxon>Niveibacterium</taxon>
    </lineage>
</organism>
<dbReference type="Pfam" id="PF03466">
    <property type="entry name" value="LysR_substrate"/>
    <property type="match status" value="1"/>
</dbReference>
<comment type="caution">
    <text evidence="6">The sequence shown here is derived from an EMBL/GenBank/DDBJ whole genome shotgun (WGS) entry which is preliminary data.</text>
</comment>
<dbReference type="RefSeq" id="WP_183636088.1">
    <property type="nucleotide sequence ID" value="NZ_BAABLE010000005.1"/>
</dbReference>
<dbReference type="InterPro" id="IPR000847">
    <property type="entry name" value="LysR_HTH_N"/>
</dbReference>
<evidence type="ECO:0000313" key="6">
    <source>
        <dbReference type="EMBL" id="MBB4014204.1"/>
    </source>
</evidence>
<accession>A0A840BNP3</accession>
<name>A0A840BNP3_9RHOO</name>
<dbReference type="Gene3D" id="3.40.190.290">
    <property type="match status" value="1"/>
</dbReference>